<sequence length="181" mass="21226">MSSSTQAPSPQRSALEHSAHEVAYYTWLADVEVVRRQLHLIKYNRGYLEFEIRDADLQLHSDVFNTLFMLAEDIEVNTLVIWLLRCEKRHLPAFKNVVKMVRFVRHQQLLLCETDEDEGKAELERYMIDLSEARLILLYLSAVMDDFRQARPPRPLPPLLAQRFPNVPTDRPSRAPRRDVT</sequence>
<dbReference type="AlphaFoldDB" id="A0A9P3GCN8"/>
<feature type="region of interest" description="Disordered" evidence="1">
    <location>
        <begin position="154"/>
        <end position="181"/>
    </location>
</feature>
<accession>A0A9P3GCN8</accession>
<gene>
    <name evidence="2" type="ORF">PsYK624_084950</name>
</gene>
<evidence type="ECO:0000313" key="3">
    <source>
        <dbReference type="Proteomes" id="UP000703269"/>
    </source>
</evidence>
<feature type="compositionally biased region" description="Basic and acidic residues" evidence="1">
    <location>
        <begin position="171"/>
        <end position="181"/>
    </location>
</feature>
<evidence type="ECO:0000313" key="2">
    <source>
        <dbReference type="EMBL" id="GJE92341.1"/>
    </source>
</evidence>
<organism evidence="2 3">
    <name type="scientific">Phanerochaete sordida</name>
    <dbReference type="NCBI Taxonomy" id="48140"/>
    <lineage>
        <taxon>Eukaryota</taxon>
        <taxon>Fungi</taxon>
        <taxon>Dikarya</taxon>
        <taxon>Basidiomycota</taxon>
        <taxon>Agaricomycotina</taxon>
        <taxon>Agaricomycetes</taxon>
        <taxon>Polyporales</taxon>
        <taxon>Phanerochaetaceae</taxon>
        <taxon>Phanerochaete</taxon>
    </lineage>
</organism>
<name>A0A9P3GCN8_9APHY</name>
<keyword evidence="3" id="KW-1185">Reference proteome</keyword>
<dbReference type="EMBL" id="BPQB01000026">
    <property type="protein sequence ID" value="GJE92341.1"/>
    <property type="molecule type" value="Genomic_DNA"/>
</dbReference>
<evidence type="ECO:0000256" key="1">
    <source>
        <dbReference type="SAM" id="MobiDB-lite"/>
    </source>
</evidence>
<dbReference type="OrthoDB" id="10512298at2759"/>
<protein>
    <submittedName>
        <fullName evidence="2">Uncharacterized protein</fullName>
    </submittedName>
</protein>
<dbReference type="Proteomes" id="UP000703269">
    <property type="component" value="Unassembled WGS sequence"/>
</dbReference>
<comment type="caution">
    <text evidence="2">The sequence shown here is derived from an EMBL/GenBank/DDBJ whole genome shotgun (WGS) entry which is preliminary data.</text>
</comment>
<reference evidence="2 3" key="1">
    <citation type="submission" date="2021-08" db="EMBL/GenBank/DDBJ databases">
        <title>Draft Genome Sequence of Phanerochaete sordida strain YK-624.</title>
        <authorList>
            <person name="Mori T."/>
            <person name="Dohra H."/>
            <person name="Suzuki T."/>
            <person name="Kawagishi H."/>
            <person name="Hirai H."/>
        </authorList>
    </citation>
    <scope>NUCLEOTIDE SEQUENCE [LARGE SCALE GENOMIC DNA]</scope>
    <source>
        <strain evidence="2 3">YK-624</strain>
    </source>
</reference>
<proteinExistence type="predicted"/>